<reference evidence="2" key="1">
    <citation type="submission" date="2016-10" db="EMBL/GenBank/DDBJ databases">
        <authorList>
            <person name="Varghese N."/>
            <person name="Submissions S."/>
        </authorList>
    </citation>
    <scope>NUCLEOTIDE SEQUENCE [LARGE SCALE GENOMIC DNA]</scope>
    <source>
        <strain evidence="2">DSM 13327</strain>
    </source>
</reference>
<protein>
    <submittedName>
        <fullName evidence="1">Uncharacterized protein</fullName>
    </submittedName>
</protein>
<gene>
    <name evidence="1" type="ORF">SAMN04490355_11062</name>
</gene>
<organism evidence="1 2">
    <name type="scientific">Pelosinus propionicus DSM 13327</name>
    <dbReference type="NCBI Taxonomy" id="1123291"/>
    <lineage>
        <taxon>Bacteria</taxon>
        <taxon>Bacillati</taxon>
        <taxon>Bacillota</taxon>
        <taxon>Negativicutes</taxon>
        <taxon>Selenomonadales</taxon>
        <taxon>Sporomusaceae</taxon>
        <taxon>Pelosinus</taxon>
    </lineage>
</organism>
<keyword evidence="2" id="KW-1185">Reference proteome</keyword>
<accession>A0A1I4QJC9</accession>
<dbReference type="Proteomes" id="UP000199520">
    <property type="component" value="Unassembled WGS sequence"/>
</dbReference>
<proteinExistence type="predicted"/>
<dbReference type="EMBL" id="FOTS01000106">
    <property type="protein sequence ID" value="SFM40134.1"/>
    <property type="molecule type" value="Genomic_DNA"/>
</dbReference>
<name>A0A1I4QJC9_9FIRM</name>
<evidence type="ECO:0000313" key="2">
    <source>
        <dbReference type="Proteomes" id="UP000199520"/>
    </source>
</evidence>
<sequence>MTGAHFKYEGEDYIMKKESLFSCAMDSMEDVSLNIPMQQVSNDYYFSDIAAKEYEDELRAALPPHLHRTLSRLADKNNERQAASMTVSYRQGFSDSIRFIMQALSWEPSRR</sequence>
<evidence type="ECO:0000313" key="1">
    <source>
        <dbReference type="EMBL" id="SFM40134.1"/>
    </source>
</evidence>
<dbReference type="AlphaFoldDB" id="A0A1I4QJC9"/>